<dbReference type="EMBL" id="CP144691">
    <property type="protein sequence ID" value="WVY94178.1"/>
    <property type="molecule type" value="Genomic_DNA"/>
</dbReference>
<feature type="domain" description="FAR1-related sequence 11-like HTH-like" evidence="2">
    <location>
        <begin position="27"/>
        <end position="82"/>
    </location>
</feature>
<dbReference type="Proteomes" id="UP001374535">
    <property type="component" value="Chromosome 10"/>
</dbReference>
<evidence type="ECO:0000313" key="3">
    <source>
        <dbReference type="EMBL" id="WVY94178.1"/>
    </source>
</evidence>
<dbReference type="PANTHER" id="PTHR47718">
    <property type="entry name" value="OS01G0519700 PROTEIN"/>
    <property type="match status" value="1"/>
</dbReference>
<dbReference type="Pfam" id="PF26175">
    <property type="entry name" value="HTH_FAR1"/>
    <property type="match status" value="1"/>
</dbReference>
<gene>
    <name evidence="3" type="ORF">V8G54_033266</name>
</gene>
<evidence type="ECO:0000256" key="1">
    <source>
        <dbReference type="SAM" id="MobiDB-lite"/>
    </source>
</evidence>
<dbReference type="InterPro" id="IPR058778">
    <property type="entry name" value="HTH_FAR1-11-like"/>
</dbReference>
<dbReference type="PANTHER" id="PTHR47718:SF9">
    <property type="entry name" value="PROTEIN FAR1-RELATED SEQUENCE"/>
    <property type="match status" value="1"/>
</dbReference>
<reference evidence="3 4" key="1">
    <citation type="journal article" date="2023" name="Life. Sci Alliance">
        <title>Evolutionary insights into 3D genome organization and epigenetic landscape of Vigna mungo.</title>
        <authorList>
            <person name="Junaid A."/>
            <person name="Singh B."/>
            <person name="Bhatia S."/>
        </authorList>
    </citation>
    <scope>NUCLEOTIDE SEQUENCE [LARGE SCALE GENOMIC DNA]</scope>
    <source>
        <strain evidence="3">Urdbean</strain>
    </source>
</reference>
<evidence type="ECO:0000259" key="2">
    <source>
        <dbReference type="Pfam" id="PF26175"/>
    </source>
</evidence>
<evidence type="ECO:0000313" key="4">
    <source>
        <dbReference type="Proteomes" id="UP001374535"/>
    </source>
</evidence>
<accession>A0AAQ3MNP8</accession>
<organism evidence="3 4">
    <name type="scientific">Vigna mungo</name>
    <name type="common">Black gram</name>
    <name type="synonym">Phaseolus mungo</name>
    <dbReference type="NCBI Taxonomy" id="3915"/>
    <lineage>
        <taxon>Eukaryota</taxon>
        <taxon>Viridiplantae</taxon>
        <taxon>Streptophyta</taxon>
        <taxon>Embryophyta</taxon>
        <taxon>Tracheophyta</taxon>
        <taxon>Spermatophyta</taxon>
        <taxon>Magnoliopsida</taxon>
        <taxon>eudicotyledons</taxon>
        <taxon>Gunneridae</taxon>
        <taxon>Pentapetalae</taxon>
        <taxon>rosids</taxon>
        <taxon>fabids</taxon>
        <taxon>Fabales</taxon>
        <taxon>Fabaceae</taxon>
        <taxon>Papilionoideae</taxon>
        <taxon>50 kb inversion clade</taxon>
        <taxon>NPAAA clade</taxon>
        <taxon>indigoferoid/millettioid clade</taxon>
        <taxon>Phaseoleae</taxon>
        <taxon>Vigna</taxon>
    </lineage>
</organism>
<proteinExistence type="predicted"/>
<feature type="region of interest" description="Disordered" evidence="1">
    <location>
        <begin position="294"/>
        <end position="333"/>
    </location>
</feature>
<keyword evidence="4" id="KW-1185">Reference proteome</keyword>
<dbReference type="AlphaFoldDB" id="A0AAQ3MNP8"/>
<sequence>MVTCFENSHNHVLLDEKEIRFLPAYRDIPINGQARILLLSKVGCSINLIMRVLEAEKGIETGHLPFLDKDIRNFIKSQSTIDKDNDASDVLKLCKGLKDKDDVFQYDFTLDESNKLEHIIWVFGYLVGVAVNNRNQAGEEARMCQKYHNPLMKMSFPIEEHAAFKLKPYAFELLQHEIELSTKYAVIDNDSYSLKNEYFSILEEYLPSRWRRESSLIPQSRHIINYNDNSSVEFRSLVQCLEVDSLKTKDRVEVATKELKKVTHYLKGMPEVQENSIDLEHGIVNVDECDVENPITSKTKGRPRGSRAKGGVEAAKKSRHCHYPNCGGTDHDS</sequence>
<protein>
    <recommendedName>
        <fullName evidence="2">FAR1-related sequence 11-like HTH-like domain-containing protein</fullName>
    </recommendedName>
</protein>
<name>A0AAQ3MNP8_VIGMU</name>